<organism evidence="1 2">
    <name type="scientific">Popillia japonica</name>
    <name type="common">Japanese beetle</name>
    <dbReference type="NCBI Taxonomy" id="7064"/>
    <lineage>
        <taxon>Eukaryota</taxon>
        <taxon>Metazoa</taxon>
        <taxon>Ecdysozoa</taxon>
        <taxon>Arthropoda</taxon>
        <taxon>Hexapoda</taxon>
        <taxon>Insecta</taxon>
        <taxon>Pterygota</taxon>
        <taxon>Neoptera</taxon>
        <taxon>Endopterygota</taxon>
        <taxon>Coleoptera</taxon>
        <taxon>Polyphaga</taxon>
        <taxon>Scarabaeiformia</taxon>
        <taxon>Scarabaeidae</taxon>
        <taxon>Rutelinae</taxon>
        <taxon>Popillia</taxon>
    </lineage>
</organism>
<gene>
    <name evidence="1" type="ORF">QE152_g9626</name>
</gene>
<dbReference type="EMBL" id="JASPKY010000083">
    <property type="protein sequence ID" value="KAK9738712.1"/>
    <property type="molecule type" value="Genomic_DNA"/>
</dbReference>
<proteinExistence type="predicted"/>
<evidence type="ECO:0000313" key="1">
    <source>
        <dbReference type="EMBL" id="KAK9738712.1"/>
    </source>
</evidence>
<accession>A0AAW1LY26</accession>
<dbReference type="Proteomes" id="UP001458880">
    <property type="component" value="Unassembled WGS sequence"/>
</dbReference>
<reference evidence="1 2" key="1">
    <citation type="journal article" date="2024" name="BMC Genomics">
        <title>De novo assembly and annotation of Popillia japonica's genome with initial clues to its potential as an invasive pest.</title>
        <authorList>
            <person name="Cucini C."/>
            <person name="Boschi S."/>
            <person name="Funari R."/>
            <person name="Cardaioli E."/>
            <person name="Iannotti N."/>
            <person name="Marturano G."/>
            <person name="Paoli F."/>
            <person name="Bruttini M."/>
            <person name="Carapelli A."/>
            <person name="Frati F."/>
            <person name="Nardi F."/>
        </authorList>
    </citation>
    <scope>NUCLEOTIDE SEQUENCE [LARGE SCALE GENOMIC DNA]</scope>
    <source>
        <strain evidence="1">DMR45628</strain>
    </source>
</reference>
<evidence type="ECO:0000313" key="2">
    <source>
        <dbReference type="Proteomes" id="UP001458880"/>
    </source>
</evidence>
<dbReference type="AlphaFoldDB" id="A0AAW1LY26"/>
<keyword evidence="2" id="KW-1185">Reference proteome</keyword>
<protein>
    <submittedName>
        <fullName evidence="1">Helix-turn-helix domain (DUF4817)</fullName>
    </submittedName>
</protein>
<sequence length="101" mass="11732">MRKQQENLNVSRVDALFYIIYKILLWEDPILSWAMLGVLHILFWNPLLATRVYKENGAFVDSSISVVTVQFLNVTQSTGGYKILERRHQQLIENLKAVPEV</sequence>
<comment type="caution">
    <text evidence="1">The sequence shown here is derived from an EMBL/GenBank/DDBJ whole genome shotgun (WGS) entry which is preliminary data.</text>
</comment>
<name>A0AAW1LY26_POPJA</name>